<feature type="transmembrane region" description="Helical" evidence="3">
    <location>
        <begin position="383"/>
        <end position="401"/>
    </location>
</feature>
<organism evidence="4">
    <name type="scientific">hydrothermal vent metagenome</name>
    <dbReference type="NCBI Taxonomy" id="652676"/>
    <lineage>
        <taxon>unclassified sequences</taxon>
        <taxon>metagenomes</taxon>
        <taxon>ecological metagenomes</taxon>
    </lineage>
</organism>
<feature type="transmembrane region" description="Helical" evidence="3">
    <location>
        <begin position="215"/>
        <end position="235"/>
    </location>
</feature>
<evidence type="ECO:0000256" key="3">
    <source>
        <dbReference type="SAM" id="Phobius"/>
    </source>
</evidence>
<reference evidence="4" key="1">
    <citation type="submission" date="2018-06" db="EMBL/GenBank/DDBJ databases">
        <authorList>
            <person name="Zhirakovskaya E."/>
        </authorList>
    </citation>
    <scope>NUCLEOTIDE SEQUENCE</scope>
</reference>
<dbReference type="EMBL" id="UOFX01000006">
    <property type="protein sequence ID" value="VAX05601.1"/>
    <property type="molecule type" value="Genomic_DNA"/>
</dbReference>
<gene>
    <name evidence="4" type="ORF">MNBD_GAMMA26-1632</name>
</gene>
<dbReference type="SMART" id="SM00028">
    <property type="entry name" value="TPR"/>
    <property type="match status" value="6"/>
</dbReference>
<evidence type="ECO:0000256" key="2">
    <source>
        <dbReference type="ARBA" id="ARBA00022803"/>
    </source>
</evidence>
<dbReference type="PROSITE" id="PS50293">
    <property type="entry name" value="TPR_REGION"/>
    <property type="match status" value="1"/>
</dbReference>
<keyword evidence="3" id="KW-0812">Transmembrane</keyword>
<dbReference type="Pfam" id="PF13414">
    <property type="entry name" value="TPR_11"/>
    <property type="match status" value="1"/>
</dbReference>
<evidence type="ECO:0000313" key="4">
    <source>
        <dbReference type="EMBL" id="VAX05601.1"/>
    </source>
</evidence>
<dbReference type="PROSITE" id="PS50005">
    <property type="entry name" value="TPR"/>
    <property type="match status" value="6"/>
</dbReference>
<evidence type="ECO:0000256" key="1">
    <source>
        <dbReference type="ARBA" id="ARBA00022737"/>
    </source>
</evidence>
<feature type="transmembrane region" description="Helical" evidence="3">
    <location>
        <begin position="117"/>
        <end position="134"/>
    </location>
</feature>
<dbReference type="PANTHER" id="PTHR44227">
    <property type="match status" value="1"/>
</dbReference>
<dbReference type="AlphaFoldDB" id="A0A3B1AV38"/>
<feature type="transmembrane region" description="Helical" evidence="3">
    <location>
        <begin position="12"/>
        <end position="28"/>
    </location>
</feature>
<feature type="transmembrane region" description="Helical" evidence="3">
    <location>
        <begin position="327"/>
        <end position="348"/>
    </location>
</feature>
<dbReference type="SUPFAM" id="SSF48452">
    <property type="entry name" value="TPR-like"/>
    <property type="match status" value="1"/>
</dbReference>
<dbReference type="Pfam" id="PF13432">
    <property type="entry name" value="TPR_16"/>
    <property type="match status" value="2"/>
</dbReference>
<protein>
    <submittedName>
        <fullName evidence="4">Tetratricopeptide TPR_2 repeat protein</fullName>
    </submittedName>
</protein>
<feature type="transmembrane region" description="Helical" evidence="3">
    <location>
        <begin position="146"/>
        <end position="162"/>
    </location>
</feature>
<dbReference type="Gene3D" id="1.25.40.10">
    <property type="entry name" value="Tetratricopeptide repeat domain"/>
    <property type="match status" value="3"/>
</dbReference>
<keyword evidence="2" id="KW-0802">TPR repeat</keyword>
<feature type="transmembrane region" description="Helical" evidence="3">
    <location>
        <begin position="354"/>
        <end position="371"/>
    </location>
</feature>
<feature type="transmembrane region" description="Helical" evidence="3">
    <location>
        <begin position="89"/>
        <end position="110"/>
    </location>
</feature>
<keyword evidence="1" id="KW-0677">Repeat</keyword>
<dbReference type="InterPro" id="IPR011990">
    <property type="entry name" value="TPR-like_helical_dom_sf"/>
</dbReference>
<keyword evidence="3" id="KW-1133">Transmembrane helix</keyword>
<proteinExistence type="predicted"/>
<keyword evidence="3" id="KW-0472">Membrane</keyword>
<dbReference type="InterPro" id="IPR019734">
    <property type="entry name" value="TPR_rpt"/>
</dbReference>
<dbReference type="PANTHER" id="PTHR44227:SF3">
    <property type="entry name" value="PROTEIN O-MANNOSYL-TRANSFERASE TMTC4"/>
    <property type="match status" value="1"/>
</dbReference>
<feature type="transmembrane region" description="Helical" evidence="3">
    <location>
        <begin position="256"/>
        <end position="279"/>
    </location>
</feature>
<dbReference type="InterPro" id="IPR052346">
    <property type="entry name" value="O-mannosyl-transferase_TMTC"/>
</dbReference>
<feature type="transmembrane region" description="Helical" evidence="3">
    <location>
        <begin position="299"/>
        <end position="320"/>
    </location>
</feature>
<accession>A0A3B1AV38</accession>
<feature type="transmembrane region" description="Helical" evidence="3">
    <location>
        <begin position="171"/>
        <end position="195"/>
    </location>
</feature>
<name>A0A3B1AV38_9ZZZZ</name>
<sequence length="675" mass="76732">MPFINNKYSSLYICLSLIIVTGMVYWQVGQFEFLDWDDELYVTDNKNVQAGLTVKSIGWAFTTLHATNWHPLTWLSHMLDVQLFGLDSGWHHITNVIFHIASSLLLFLLLRRMTGGLWQSAFVAAMFALHPLHVESVAWVAERKDVLSAFFGMLTLYSYALYSERPGISRYLLVVLCFVLGLMSKPMLVTLPFLLLMLDYWPLRRFSGRPLRHLIYEKIPLLMLTIASCVITYIAQSRGGAVTDTSGVSVHGEGHAVTFYIGMGERISNALVSYISYLGKTFYPQELIFFYPFRDIVPGWQVAASGLLIVILSALAVLLIKRAPYLFVGWFWFVGTLVPVIGLVQVGWQSMADRYTYIPLIGIFIIIAWGVPDLLGHWKRSKAVLTAAMVVTVLVSMVLTSQQVAHWRNRMALYEHALKIAPEVGFVQFKVGSALVEQGRLEESQKYFREALRLQPYNIRARYNLGLALFQQNKFKLAIEQFSELIRIFPSFEPAQRRLNMAQAMLNRIEAQAVSNNPVMMHMQQGMALEKQGRFDVAVEAYKQALQQDQELVGAHQRLGLIFHQLRRIDEAVYHYSALVRLQPKSAGAHYNLGLALVDQGQVEKAIEHYRHALGIKPDFAEVHNNLGVALFRLESTQAAIDSFKAALRIRPDYVQAKTNLDKVLAENFRIIQPR</sequence>